<dbReference type="EMBL" id="LN902848">
    <property type="protein sequence ID" value="CDS43695.1"/>
    <property type="molecule type" value="Genomic_DNA"/>
</dbReference>
<name>A0A068YK92_ECHMU</name>
<reference evidence="2" key="2">
    <citation type="submission" date="2015-11" db="EMBL/GenBank/DDBJ databases">
        <authorList>
            <person name="Zhang Y."/>
            <person name="Guo Z."/>
        </authorList>
    </citation>
    <scope>NUCLEOTIDE SEQUENCE</scope>
</reference>
<sequence length="89" mass="9076">MVGDNVVHIGEEHVYVHLTDVPESGTAWEEVETADIGSDEASGTTPPVGPLSSDVPESGTAWEEVETADIGSDEASGTTPPVGPLSSGE</sequence>
<proteinExistence type="predicted"/>
<accession>A0A068YK92</accession>
<evidence type="ECO:0000313" key="2">
    <source>
        <dbReference type="EMBL" id="CDS43695.1"/>
    </source>
</evidence>
<dbReference type="Proteomes" id="UP000017246">
    <property type="component" value="Unassembled WGS sequence"/>
</dbReference>
<evidence type="ECO:0000256" key="1">
    <source>
        <dbReference type="SAM" id="MobiDB-lite"/>
    </source>
</evidence>
<evidence type="ECO:0000313" key="3">
    <source>
        <dbReference type="Proteomes" id="UP000017246"/>
    </source>
</evidence>
<reference evidence="2" key="1">
    <citation type="journal article" date="2013" name="Nature">
        <title>The genomes of four tapeworm species reveal adaptations to parasitism.</title>
        <authorList>
            <person name="Tsai I.J."/>
            <person name="Zarowiecki M."/>
            <person name="Holroyd N."/>
            <person name="Garciarrubio A."/>
            <person name="Sanchez-Flores A."/>
            <person name="Brooks K.L."/>
            <person name="Tracey A."/>
            <person name="Bobes R.J."/>
            <person name="Fragoso G."/>
            <person name="Sciutto E."/>
            <person name="Aslett M."/>
            <person name="Beasley H."/>
            <person name="Bennett H.M."/>
            <person name="Cai J."/>
            <person name="Camicia F."/>
            <person name="Clark R."/>
            <person name="Cucher M."/>
            <person name="De Silva N."/>
            <person name="Day T.A."/>
            <person name="Deplazes P."/>
            <person name="Estrada K."/>
            <person name="Fernandez C."/>
            <person name="Holland P.W."/>
            <person name="Hou J."/>
            <person name="Hu S."/>
            <person name="Huckvale T."/>
            <person name="Hung S.S."/>
            <person name="Kamenetzky L."/>
            <person name="Keane J.A."/>
            <person name="Kiss F."/>
            <person name="Koziol U."/>
            <person name="Lambert O."/>
            <person name="Liu K."/>
            <person name="Luo X."/>
            <person name="Luo Y."/>
            <person name="Macchiaroli N."/>
            <person name="Nichol S."/>
            <person name="Paps J."/>
            <person name="Parkinson J."/>
            <person name="Pouchkina-Stantcheva N."/>
            <person name="Riddiford N."/>
            <person name="Rosenzvit M."/>
            <person name="Salinas G."/>
            <person name="Wasmuth J.D."/>
            <person name="Zamanian M."/>
            <person name="Zheng Y."/>
            <person name="Cai X."/>
            <person name="Soberon X."/>
            <person name="Olson P.D."/>
            <person name="Laclette J.P."/>
            <person name="Brehm K."/>
            <person name="Berriman M."/>
            <person name="Garciarrubio A."/>
            <person name="Bobes R.J."/>
            <person name="Fragoso G."/>
            <person name="Sanchez-Flores A."/>
            <person name="Estrada K."/>
            <person name="Cevallos M.A."/>
            <person name="Morett E."/>
            <person name="Gonzalez V."/>
            <person name="Portillo T."/>
            <person name="Ochoa-Leyva A."/>
            <person name="Jose M.V."/>
            <person name="Sciutto E."/>
            <person name="Landa A."/>
            <person name="Jimenez L."/>
            <person name="Valdes V."/>
            <person name="Carrero J.C."/>
            <person name="Larralde C."/>
            <person name="Morales-Montor J."/>
            <person name="Limon-Lason J."/>
            <person name="Soberon X."/>
            <person name="Laclette J.P."/>
        </authorList>
    </citation>
    <scope>NUCLEOTIDE SEQUENCE [LARGE SCALE GENOMIC DNA]</scope>
</reference>
<gene>
    <name evidence="2" type="ORF">EmuJ_001148900</name>
</gene>
<feature type="region of interest" description="Disordered" evidence="1">
    <location>
        <begin position="27"/>
        <end position="89"/>
    </location>
</feature>
<dbReference type="AlphaFoldDB" id="A0A068YK92"/>
<protein>
    <submittedName>
        <fullName evidence="2">Expressed protein</fullName>
    </submittedName>
</protein>
<keyword evidence="3" id="KW-1185">Reference proteome</keyword>
<organism evidence="2 3">
    <name type="scientific">Echinococcus multilocularis</name>
    <name type="common">Fox tapeworm</name>
    <dbReference type="NCBI Taxonomy" id="6211"/>
    <lineage>
        <taxon>Eukaryota</taxon>
        <taxon>Metazoa</taxon>
        <taxon>Spiralia</taxon>
        <taxon>Lophotrochozoa</taxon>
        <taxon>Platyhelminthes</taxon>
        <taxon>Cestoda</taxon>
        <taxon>Eucestoda</taxon>
        <taxon>Cyclophyllidea</taxon>
        <taxon>Taeniidae</taxon>
        <taxon>Echinococcus</taxon>
    </lineage>
</organism>